<dbReference type="PROSITE" id="PS51462">
    <property type="entry name" value="NUDIX"/>
    <property type="match status" value="1"/>
</dbReference>
<name>A0A2N9VVX3_9HYPH</name>
<gene>
    <name evidence="6" type="ORF">B5P45_17200</name>
</gene>
<dbReference type="SUPFAM" id="SSF55811">
    <property type="entry name" value="Nudix"/>
    <property type="match status" value="1"/>
</dbReference>
<sequence length="184" mass="21000">MIVVSTNRFTIAVKEHQRTSGALNVTYQDEIVTEKRIEMPDGRIRQVAALVYRVKKERPEILLITSRGTGRWVLPKGWPQIGKTFAQSARTEAFEEAGVRGDIAPLSIGTYTYEKHDMYDGEVGDFIVDVFPMLFSRQQKNWPERGERRLEWVSVEESVQRVEEPGLKALLATFDPKLLGPAKH</sequence>
<dbReference type="GO" id="GO:0016462">
    <property type="term" value="F:pyrophosphatase activity"/>
    <property type="evidence" value="ECO:0007669"/>
    <property type="project" value="InterPro"/>
</dbReference>
<proteinExistence type="predicted"/>
<dbReference type="InterPro" id="IPR015797">
    <property type="entry name" value="NUDIX_hydrolase-like_dom_sf"/>
</dbReference>
<organism evidence="6 7">
    <name type="scientific">Phyllobacterium zundukense</name>
    <dbReference type="NCBI Taxonomy" id="1867719"/>
    <lineage>
        <taxon>Bacteria</taxon>
        <taxon>Pseudomonadati</taxon>
        <taxon>Pseudomonadota</taxon>
        <taxon>Alphaproteobacteria</taxon>
        <taxon>Hyphomicrobiales</taxon>
        <taxon>Phyllobacteriaceae</taxon>
        <taxon>Phyllobacterium</taxon>
    </lineage>
</organism>
<dbReference type="InterPro" id="IPR047198">
    <property type="entry name" value="DDP-like_NUDIX"/>
</dbReference>
<evidence type="ECO:0000313" key="6">
    <source>
        <dbReference type="EMBL" id="PIO43641.1"/>
    </source>
</evidence>
<dbReference type="EMBL" id="MZMT01000037">
    <property type="protein sequence ID" value="PIO43641.1"/>
    <property type="molecule type" value="Genomic_DNA"/>
</dbReference>
<evidence type="ECO:0000256" key="3">
    <source>
        <dbReference type="ARBA" id="ARBA00022801"/>
    </source>
</evidence>
<accession>A0A2N9VVX3</accession>
<dbReference type="OrthoDB" id="7066910at2"/>
<comment type="caution">
    <text evidence="6">The sequence shown here is derived from an EMBL/GenBank/DDBJ whole genome shotgun (WGS) entry which is preliminary data.</text>
</comment>
<evidence type="ECO:0000313" key="7">
    <source>
        <dbReference type="Proteomes" id="UP000232163"/>
    </source>
</evidence>
<dbReference type="PANTHER" id="PTHR12629:SF0">
    <property type="entry name" value="DIPHOSPHOINOSITOL-POLYPHOSPHATE DIPHOSPHATASE"/>
    <property type="match status" value="1"/>
</dbReference>
<feature type="domain" description="Nudix hydrolase" evidence="5">
    <location>
        <begin position="42"/>
        <end position="175"/>
    </location>
</feature>
<dbReference type="PANTHER" id="PTHR12629">
    <property type="entry name" value="DIPHOSPHOINOSITOL POLYPHOSPHATE PHOSPHOHYDROLASE"/>
    <property type="match status" value="1"/>
</dbReference>
<evidence type="ECO:0000256" key="4">
    <source>
        <dbReference type="ARBA" id="ARBA00022842"/>
    </source>
</evidence>
<keyword evidence="4" id="KW-0460">Magnesium</keyword>
<keyword evidence="3" id="KW-0378">Hydrolase</keyword>
<keyword evidence="7" id="KW-1185">Reference proteome</keyword>
<dbReference type="GO" id="GO:0005737">
    <property type="term" value="C:cytoplasm"/>
    <property type="evidence" value="ECO:0007669"/>
    <property type="project" value="TreeGrafter"/>
</dbReference>
<protein>
    <submittedName>
        <fullName evidence="6">DNA mismatch repair protein MutT</fullName>
    </submittedName>
</protein>
<reference evidence="7" key="1">
    <citation type="journal article" date="2017" name="Int J Environ Stud">
        <title>Does the Miocene-Pliocene relict legume Oxytropis triphylla form nitrogen-fixing nodules with a combination of bacterial strains?</title>
        <authorList>
            <person name="Safronova V."/>
            <person name="Belimov A."/>
            <person name="Sazanova A."/>
            <person name="Kuznetsova I."/>
            <person name="Popova J."/>
            <person name="Andronov E."/>
            <person name="Verkhozina A."/>
            <person name="Tikhonovich I."/>
        </authorList>
    </citation>
    <scope>NUCLEOTIDE SEQUENCE [LARGE SCALE GENOMIC DNA]</scope>
    <source>
        <strain evidence="7">Tri-38</strain>
    </source>
</reference>
<evidence type="ECO:0000256" key="2">
    <source>
        <dbReference type="ARBA" id="ARBA00022723"/>
    </source>
</evidence>
<evidence type="ECO:0000256" key="1">
    <source>
        <dbReference type="ARBA" id="ARBA00001946"/>
    </source>
</evidence>
<evidence type="ECO:0000259" key="5">
    <source>
        <dbReference type="PROSITE" id="PS51462"/>
    </source>
</evidence>
<dbReference type="InterPro" id="IPR000086">
    <property type="entry name" value="NUDIX_hydrolase_dom"/>
</dbReference>
<dbReference type="GO" id="GO:0046872">
    <property type="term" value="F:metal ion binding"/>
    <property type="evidence" value="ECO:0007669"/>
    <property type="project" value="UniProtKB-KW"/>
</dbReference>
<comment type="cofactor">
    <cofactor evidence="1">
        <name>Mg(2+)</name>
        <dbReference type="ChEBI" id="CHEBI:18420"/>
    </cofactor>
</comment>
<dbReference type="Pfam" id="PF00293">
    <property type="entry name" value="NUDIX"/>
    <property type="match status" value="1"/>
</dbReference>
<dbReference type="AlphaFoldDB" id="A0A2N9VVX3"/>
<dbReference type="CDD" id="cd04666">
    <property type="entry name" value="NUDIX_DIPP2_like_Nudt4"/>
    <property type="match status" value="1"/>
</dbReference>
<keyword evidence="2" id="KW-0479">Metal-binding</keyword>
<dbReference type="Gene3D" id="3.90.79.10">
    <property type="entry name" value="Nucleoside Triphosphate Pyrophosphohydrolase"/>
    <property type="match status" value="1"/>
</dbReference>
<dbReference type="Proteomes" id="UP000232163">
    <property type="component" value="Unassembled WGS sequence"/>
</dbReference>